<dbReference type="Pfam" id="PF13539">
    <property type="entry name" value="Peptidase_M15_4"/>
    <property type="match status" value="1"/>
</dbReference>
<dbReference type="InterPro" id="IPR009045">
    <property type="entry name" value="Zn_M74/Hedgehog-like"/>
</dbReference>
<dbReference type="Gene3D" id="3.30.1380.10">
    <property type="match status" value="1"/>
</dbReference>
<accession>A0A6N9T7S0</accession>
<sequence length="284" mass="31090">MAAEGRRSRDWIRRAKFAADLFLVAAIVAALAPPAASAASTVPLFDRLAALQSAYPGAVAAIEPDALVLADGSRIAVDDGRQKDHEEKLAAADVEDMLSQIYPIGACDDGQPPERNFDPGRIRNDAVFRAIYGATRQAAEANLARVDWFGAKLPFATAGGADAALKSVERELSAEPDLKAYLVPSAGTFNWRVVAGTKRLSAHSFGAAIDLNTKYADYWLWSGGKPGNVPRYRNKFPKRIVDVFERHGFIWGGKWYHYDTMHFEYRPELIAIGRLAEARGCPRN</sequence>
<dbReference type="RefSeq" id="WP_163464647.1">
    <property type="nucleotide sequence ID" value="NZ_JAAAMG010000014.1"/>
</dbReference>
<proteinExistence type="predicted"/>
<feature type="signal peptide" evidence="1">
    <location>
        <begin position="1"/>
        <end position="38"/>
    </location>
</feature>
<organism evidence="3 4">
    <name type="scientific">Jiella pacifica</name>
    <dbReference type="NCBI Taxonomy" id="2696469"/>
    <lineage>
        <taxon>Bacteria</taxon>
        <taxon>Pseudomonadati</taxon>
        <taxon>Pseudomonadota</taxon>
        <taxon>Alphaproteobacteria</taxon>
        <taxon>Hyphomicrobiales</taxon>
        <taxon>Aurantimonadaceae</taxon>
        <taxon>Jiella</taxon>
    </lineage>
</organism>
<evidence type="ECO:0000259" key="2">
    <source>
        <dbReference type="Pfam" id="PF13539"/>
    </source>
</evidence>
<evidence type="ECO:0000313" key="3">
    <source>
        <dbReference type="EMBL" id="NDW06116.1"/>
    </source>
</evidence>
<dbReference type="GO" id="GO:0008233">
    <property type="term" value="F:peptidase activity"/>
    <property type="evidence" value="ECO:0007669"/>
    <property type="project" value="InterPro"/>
</dbReference>
<keyword evidence="1" id="KW-0732">Signal</keyword>
<reference evidence="3 4" key="1">
    <citation type="submission" date="2020-01" db="EMBL/GenBank/DDBJ databases">
        <title>Jiella pacifica sp. nov.</title>
        <authorList>
            <person name="Xue Z."/>
            <person name="Zhu S."/>
            <person name="Chen J."/>
            <person name="Yang J."/>
        </authorList>
    </citation>
    <scope>NUCLEOTIDE SEQUENCE [LARGE SCALE GENOMIC DNA]</scope>
    <source>
        <strain evidence="3 4">40Bstr34</strain>
    </source>
</reference>
<dbReference type="AlphaFoldDB" id="A0A6N9T7S0"/>
<evidence type="ECO:0000256" key="1">
    <source>
        <dbReference type="SAM" id="SignalP"/>
    </source>
</evidence>
<feature type="chain" id="PRO_5026754151" evidence="1">
    <location>
        <begin position="39"/>
        <end position="284"/>
    </location>
</feature>
<gene>
    <name evidence="3" type="ORF">GTK09_16975</name>
</gene>
<dbReference type="InterPro" id="IPR039561">
    <property type="entry name" value="Peptidase_M15C"/>
</dbReference>
<dbReference type="Proteomes" id="UP000469011">
    <property type="component" value="Unassembled WGS sequence"/>
</dbReference>
<evidence type="ECO:0000313" key="4">
    <source>
        <dbReference type="Proteomes" id="UP000469011"/>
    </source>
</evidence>
<dbReference type="SUPFAM" id="SSF55166">
    <property type="entry name" value="Hedgehog/DD-peptidase"/>
    <property type="match status" value="1"/>
</dbReference>
<name>A0A6N9T7S0_9HYPH</name>
<protein>
    <submittedName>
        <fullName evidence="3">M15 family peptidase</fullName>
    </submittedName>
</protein>
<comment type="caution">
    <text evidence="3">The sequence shown here is derived from an EMBL/GenBank/DDBJ whole genome shotgun (WGS) entry which is preliminary data.</text>
</comment>
<feature type="domain" description="Peptidase M15C" evidence="2">
    <location>
        <begin position="195"/>
        <end position="265"/>
    </location>
</feature>
<dbReference type="EMBL" id="JAAAMG010000014">
    <property type="protein sequence ID" value="NDW06116.1"/>
    <property type="molecule type" value="Genomic_DNA"/>
</dbReference>
<keyword evidence="4" id="KW-1185">Reference proteome</keyword>